<keyword evidence="2" id="KW-0812">Transmembrane</keyword>
<reference evidence="7" key="2">
    <citation type="submission" date="2021-09" db="EMBL/GenBank/DDBJ databases">
        <authorList>
            <person name="Jia N."/>
            <person name="Wang J."/>
            <person name="Shi W."/>
            <person name="Du L."/>
            <person name="Sun Y."/>
            <person name="Zhan W."/>
            <person name="Jiang J."/>
            <person name="Wang Q."/>
            <person name="Zhang B."/>
            <person name="Ji P."/>
            <person name="Sakyi L.B."/>
            <person name="Cui X."/>
            <person name="Yuan T."/>
            <person name="Jiang B."/>
            <person name="Yang W."/>
            <person name="Lam T.T.-Y."/>
            <person name="Chang Q."/>
            <person name="Ding S."/>
            <person name="Wang X."/>
            <person name="Zhu J."/>
            <person name="Ruan X."/>
            <person name="Zhao L."/>
            <person name="Wei J."/>
            <person name="Que T."/>
            <person name="Du C."/>
            <person name="Cheng J."/>
            <person name="Dai P."/>
            <person name="Han X."/>
            <person name="Huang E."/>
            <person name="Gao Y."/>
            <person name="Liu J."/>
            <person name="Shao H."/>
            <person name="Ye R."/>
            <person name="Li L."/>
            <person name="Wei W."/>
            <person name="Wang X."/>
            <person name="Wang C."/>
            <person name="Huo Q."/>
            <person name="Li W."/>
            <person name="Guo W."/>
            <person name="Chen H."/>
            <person name="Chen S."/>
            <person name="Zhou L."/>
            <person name="Zhou L."/>
            <person name="Ni X."/>
            <person name="Tian J."/>
            <person name="Zhou Y."/>
            <person name="Sheng Y."/>
            <person name="Liu T."/>
            <person name="Pan Y."/>
            <person name="Xia L."/>
            <person name="Li J."/>
            <person name="Zhao F."/>
            <person name="Cao W."/>
        </authorList>
    </citation>
    <scope>NUCLEOTIDE SEQUENCE</scope>
    <source>
        <strain evidence="7">Rmic-2018</strain>
        <tissue evidence="7">Larvae</tissue>
    </source>
</reference>
<proteinExistence type="predicted"/>
<dbReference type="InterPro" id="IPR013783">
    <property type="entry name" value="Ig-like_fold"/>
</dbReference>
<reference evidence="7" key="1">
    <citation type="journal article" date="2020" name="Cell">
        <title>Large-Scale Comparative Analyses of Tick Genomes Elucidate Their Genetic Diversity and Vector Capacities.</title>
        <authorList>
            <consortium name="Tick Genome and Microbiome Consortium (TIGMIC)"/>
            <person name="Jia N."/>
            <person name="Wang J."/>
            <person name="Shi W."/>
            <person name="Du L."/>
            <person name="Sun Y."/>
            <person name="Zhan W."/>
            <person name="Jiang J.F."/>
            <person name="Wang Q."/>
            <person name="Zhang B."/>
            <person name="Ji P."/>
            <person name="Bell-Sakyi L."/>
            <person name="Cui X.M."/>
            <person name="Yuan T.T."/>
            <person name="Jiang B.G."/>
            <person name="Yang W.F."/>
            <person name="Lam T.T."/>
            <person name="Chang Q.C."/>
            <person name="Ding S.J."/>
            <person name="Wang X.J."/>
            <person name="Zhu J.G."/>
            <person name="Ruan X.D."/>
            <person name="Zhao L."/>
            <person name="Wei J.T."/>
            <person name="Ye R.Z."/>
            <person name="Que T.C."/>
            <person name="Du C.H."/>
            <person name="Zhou Y.H."/>
            <person name="Cheng J.X."/>
            <person name="Dai P.F."/>
            <person name="Guo W.B."/>
            <person name="Han X.H."/>
            <person name="Huang E.J."/>
            <person name="Li L.F."/>
            <person name="Wei W."/>
            <person name="Gao Y.C."/>
            <person name="Liu J.Z."/>
            <person name="Shao H.Z."/>
            <person name="Wang X."/>
            <person name="Wang C.C."/>
            <person name="Yang T.C."/>
            <person name="Huo Q.B."/>
            <person name="Li W."/>
            <person name="Chen H.Y."/>
            <person name="Chen S.E."/>
            <person name="Zhou L.G."/>
            <person name="Ni X.B."/>
            <person name="Tian J.H."/>
            <person name="Sheng Y."/>
            <person name="Liu T."/>
            <person name="Pan Y.S."/>
            <person name="Xia L.Y."/>
            <person name="Li J."/>
            <person name="Zhao F."/>
            <person name="Cao W.C."/>
        </authorList>
    </citation>
    <scope>NUCLEOTIDE SEQUENCE</scope>
    <source>
        <strain evidence="7">Rmic-2018</strain>
    </source>
</reference>
<dbReference type="SMART" id="SM00408">
    <property type="entry name" value="IGc2"/>
    <property type="match status" value="2"/>
</dbReference>
<dbReference type="GO" id="GO:0016020">
    <property type="term" value="C:membrane"/>
    <property type="evidence" value="ECO:0007669"/>
    <property type="project" value="UniProtKB-SubCell"/>
</dbReference>
<evidence type="ECO:0000259" key="6">
    <source>
        <dbReference type="PROSITE" id="PS50835"/>
    </source>
</evidence>
<protein>
    <recommendedName>
        <fullName evidence="6">Ig-like domain-containing protein</fullName>
    </recommendedName>
</protein>
<dbReference type="Pfam" id="PF07686">
    <property type="entry name" value="V-set"/>
    <property type="match status" value="1"/>
</dbReference>
<dbReference type="VEuPathDB" id="VectorBase:LOC119173907"/>
<dbReference type="EMBL" id="JABSTU010000009">
    <property type="protein sequence ID" value="KAH8021850.1"/>
    <property type="molecule type" value="Genomic_DNA"/>
</dbReference>
<evidence type="ECO:0000313" key="8">
    <source>
        <dbReference type="Proteomes" id="UP000821866"/>
    </source>
</evidence>
<dbReference type="SMART" id="SM00409">
    <property type="entry name" value="IG"/>
    <property type="match status" value="3"/>
</dbReference>
<feature type="domain" description="Ig-like" evidence="6">
    <location>
        <begin position="186"/>
        <end position="280"/>
    </location>
</feature>
<evidence type="ECO:0000256" key="4">
    <source>
        <dbReference type="ARBA" id="ARBA00023136"/>
    </source>
</evidence>
<keyword evidence="4" id="KW-0472">Membrane</keyword>
<gene>
    <name evidence="7" type="ORF">HPB51_018699</name>
</gene>
<dbReference type="AlphaFoldDB" id="A0A9J6DII1"/>
<comment type="caution">
    <text evidence="7">The sequence shown here is derived from an EMBL/GenBank/DDBJ whole genome shotgun (WGS) entry which is preliminary data.</text>
</comment>
<evidence type="ECO:0000256" key="3">
    <source>
        <dbReference type="ARBA" id="ARBA00022989"/>
    </source>
</evidence>
<evidence type="ECO:0000256" key="2">
    <source>
        <dbReference type="ARBA" id="ARBA00022692"/>
    </source>
</evidence>
<feature type="domain" description="Ig-like" evidence="6">
    <location>
        <begin position="284"/>
        <end position="371"/>
    </location>
</feature>
<dbReference type="Pfam" id="PF08205">
    <property type="entry name" value="C2-set_2"/>
    <property type="match status" value="1"/>
</dbReference>
<keyword evidence="3" id="KW-1133">Transmembrane helix</keyword>
<comment type="subcellular location">
    <subcellularLocation>
        <location evidence="1">Membrane</location>
        <topology evidence="1">Single-pass membrane protein</topology>
    </subcellularLocation>
</comment>
<organism evidence="7 8">
    <name type="scientific">Rhipicephalus microplus</name>
    <name type="common">Cattle tick</name>
    <name type="synonym">Boophilus microplus</name>
    <dbReference type="NCBI Taxonomy" id="6941"/>
    <lineage>
        <taxon>Eukaryota</taxon>
        <taxon>Metazoa</taxon>
        <taxon>Ecdysozoa</taxon>
        <taxon>Arthropoda</taxon>
        <taxon>Chelicerata</taxon>
        <taxon>Arachnida</taxon>
        <taxon>Acari</taxon>
        <taxon>Parasitiformes</taxon>
        <taxon>Ixodida</taxon>
        <taxon>Ixodoidea</taxon>
        <taxon>Ixodidae</taxon>
        <taxon>Rhipicephalinae</taxon>
        <taxon>Rhipicephalus</taxon>
        <taxon>Boophilus</taxon>
    </lineage>
</organism>
<dbReference type="PROSITE" id="PS50835">
    <property type="entry name" value="IG_LIKE"/>
    <property type="match status" value="4"/>
</dbReference>
<dbReference type="Pfam" id="PF13895">
    <property type="entry name" value="Ig_2"/>
    <property type="match status" value="1"/>
</dbReference>
<keyword evidence="5" id="KW-1015">Disulfide bond</keyword>
<dbReference type="InterPro" id="IPR003598">
    <property type="entry name" value="Ig_sub2"/>
</dbReference>
<name>A0A9J6DII1_RHIMP</name>
<dbReference type="PANTHER" id="PTHR23278:SF19">
    <property type="entry name" value="OBSCURIN"/>
    <property type="match status" value="1"/>
</dbReference>
<evidence type="ECO:0000256" key="5">
    <source>
        <dbReference type="ARBA" id="ARBA00023157"/>
    </source>
</evidence>
<dbReference type="InterPro" id="IPR003599">
    <property type="entry name" value="Ig_sub"/>
</dbReference>
<keyword evidence="8" id="KW-1185">Reference proteome</keyword>
<evidence type="ECO:0000313" key="7">
    <source>
        <dbReference type="EMBL" id="KAH8021850.1"/>
    </source>
</evidence>
<dbReference type="Proteomes" id="UP000821866">
    <property type="component" value="Chromosome 7"/>
</dbReference>
<dbReference type="InterPro" id="IPR013162">
    <property type="entry name" value="CD80_C2-set"/>
</dbReference>
<dbReference type="Gene3D" id="2.60.40.10">
    <property type="entry name" value="Immunoglobulins"/>
    <property type="match status" value="4"/>
</dbReference>
<sequence length="503" mass="55049">MIAIPHYSGASDCMAEKPIAHVRMTAVSCAMLWILLLLSRGVFCACDTASKWQHREREGTAKIVVTEGQRATMHCPPTKDKEVVLIQWFKEDNKGPIYEYQVLLHENWAHLENTHRKAAHQHRPRPDWQGRAFFRGGHEDSPALTMTKLKPRDQGTYVCKATFKDGASRTLSTALLVVGVCSTNQPTIFDEKGDEVQGIAGPYMEGDSLMLTCKANSDFRLTWYWNSAPALGKGHSQVKGMSTQSKLTRHNLARRDRDTPITCVATNALGATLNTTVKLEIWTPASSVHIRARPFKDGIPASVECEVLGSRPAPLVTWYVGGEGPQDATFTHVQEDADVATSVLTLTVSAKDRGKTITCVVAHPVTEDRLNASFVVDVHYKPSLRLTVNATKIVSGEDLFMECEVDANPPAVEVSWHLNGHVFSISRAPSVPTVSVPFTRAQLDRSDSGSYQCRAWNSCGVAVSNFVTVTVTGADGLSTLLTADFQVIALSALASLTSQVQNF</sequence>
<dbReference type="PANTHER" id="PTHR23278">
    <property type="entry name" value="SIDESTEP PROTEIN"/>
    <property type="match status" value="1"/>
</dbReference>
<feature type="domain" description="Ig-like" evidence="6">
    <location>
        <begin position="65"/>
        <end position="172"/>
    </location>
</feature>
<feature type="domain" description="Ig-like" evidence="6">
    <location>
        <begin position="382"/>
        <end position="470"/>
    </location>
</feature>
<dbReference type="SUPFAM" id="SSF48726">
    <property type="entry name" value="Immunoglobulin"/>
    <property type="match status" value="4"/>
</dbReference>
<dbReference type="InterPro" id="IPR036179">
    <property type="entry name" value="Ig-like_dom_sf"/>
</dbReference>
<dbReference type="InterPro" id="IPR007110">
    <property type="entry name" value="Ig-like_dom"/>
</dbReference>
<evidence type="ECO:0000256" key="1">
    <source>
        <dbReference type="ARBA" id="ARBA00004167"/>
    </source>
</evidence>
<accession>A0A9J6DII1</accession>
<dbReference type="InterPro" id="IPR013106">
    <property type="entry name" value="Ig_V-set"/>
</dbReference>